<dbReference type="EMBL" id="JAADJZ010000004">
    <property type="protein sequence ID" value="KAF2875956.1"/>
    <property type="molecule type" value="Genomic_DNA"/>
</dbReference>
<reference evidence="1 2" key="1">
    <citation type="submission" date="2020-01" db="EMBL/GenBank/DDBJ databases">
        <authorList>
            <consortium name="DOE Joint Genome Institute"/>
            <person name="Haridas S."/>
            <person name="Albert R."/>
            <person name="Binder M."/>
            <person name="Bloem J."/>
            <person name="Labutti K."/>
            <person name="Salamov A."/>
            <person name="Andreopoulos B."/>
            <person name="Baker S.E."/>
            <person name="Barry K."/>
            <person name="Bills G."/>
            <person name="Bluhm B.H."/>
            <person name="Cannon C."/>
            <person name="Castanera R."/>
            <person name="Culley D.E."/>
            <person name="Daum C."/>
            <person name="Ezra D."/>
            <person name="Gonzalez J.B."/>
            <person name="Henrissat B."/>
            <person name="Kuo A."/>
            <person name="Liang C."/>
            <person name="Lipzen A."/>
            <person name="Lutzoni F."/>
            <person name="Magnuson J."/>
            <person name="Mondo S."/>
            <person name="Nolan M."/>
            <person name="Ohm R."/>
            <person name="Pangilinan J."/>
            <person name="Park H.-J.H."/>
            <person name="Ramirez L."/>
            <person name="Alfaro M."/>
            <person name="Sun H."/>
            <person name="Tritt A."/>
            <person name="Yoshinaga Y."/>
            <person name="Zwiers L.-H.L."/>
            <person name="Turgeon B.G."/>
            <person name="Goodwin S.B."/>
            <person name="Spatafora J.W."/>
            <person name="Crous P.W."/>
            <person name="Grigoriev I.V."/>
        </authorList>
    </citation>
    <scope>NUCLEOTIDE SEQUENCE [LARGE SCALE GENOMIC DNA]</scope>
    <source>
        <strain evidence="1 2">CBS 611.86</strain>
    </source>
</reference>
<organism evidence="1 2">
    <name type="scientific">Massariosphaeria phaeospora</name>
    <dbReference type="NCBI Taxonomy" id="100035"/>
    <lineage>
        <taxon>Eukaryota</taxon>
        <taxon>Fungi</taxon>
        <taxon>Dikarya</taxon>
        <taxon>Ascomycota</taxon>
        <taxon>Pezizomycotina</taxon>
        <taxon>Dothideomycetes</taxon>
        <taxon>Pleosporomycetidae</taxon>
        <taxon>Pleosporales</taxon>
        <taxon>Pleosporales incertae sedis</taxon>
        <taxon>Massariosphaeria</taxon>
    </lineage>
</organism>
<accession>A0A7C8ME23</accession>
<dbReference type="Proteomes" id="UP000481861">
    <property type="component" value="Unassembled WGS sequence"/>
</dbReference>
<keyword evidence="2" id="KW-1185">Reference proteome</keyword>
<protein>
    <submittedName>
        <fullName evidence="1">Uncharacterized protein</fullName>
    </submittedName>
</protein>
<comment type="caution">
    <text evidence="1">The sequence shown here is derived from an EMBL/GenBank/DDBJ whole genome shotgun (WGS) entry which is preliminary data.</text>
</comment>
<evidence type="ECO:0000313" key="2">
    <source>
        <dbReference type="Proteomes" id="UP000481861"/>
    </source>
</evidence>
<sequence length="255" mass="28135">MGDSCGSKGTSGSGSVACAGGHAIHPEHSLVKDKNHIIVSPSGDDFASQKSSKQYSLEEWKRRIELRSQDMDSNPIHKSFVEKALTEVDTLLPQIIYLDELPEQERVIGTLFACSGPRSAAPTSDEQSQFTQANTQVRGQNDWNPAVEVSVPEWLLNWTLTTIDAPRSVDNYNPFFKVDIVHPHTSSRFLEGTSTDTYCRLDQLTTRRGAKNRRTSGWFKGMINGVPSILSGDFVGIPGKAVRCWTMGELPDPPD</sequence>
<proteinExistence type="predicted"/>
<evidence type="ECO:0000313" key="1">
    <source>
        <dbReference type="EMBL" id="KAF2875956.1"/>
    </source>
</evidence>
<gene>
    <name evidence="1" type="ORF">BDV95DRAFT_591364</name>
</gene>
<name>A0A7C8ME23_9PLEO</name>
<dbReference type="AlphaFoldDB" id="A0A7C8ME23"/>